<dbReference type="Gene3D" id="1.25.40.10">
    <property type="entry name" value="Tetratricopeptide repeat domain"/>
    <property type="match status" value="1"/>
</dbReference>
<evidence type="ECO:0008006" key="3">
    <source>
        <dbReference type="Google" id="ProtNLM"/>
    </source>
</evidence>
<reference evidence="1 2" key="1">
    <citation type="journal article" date="2016" name="Gene">
        <title>PacBio SMRT assembly of a complex multi-replicon genome reveals chlorocatechol degradative operon in a region of genome plasticity.</title>
        <authorList>
            <person name="Ricker N."/>
            <person name="Shen S.Y."/>
            <person name="Goordial J."/>
            <person name="Jin S."/>
            <person name="Fulthorpe R.R."/>
        </authorList>
    </citation>
    <scope>NUCLEOTIDE SEQUENCE [LARGE SCALE GENOMIC DNA]</scope>
    <source>
        <strain evidence="1 2">OLGA172</strain>
    </source>
</reference>
<dbReference type="SUPFAM" id="SSF48452">
    <property type="entry name" value="TPR-like"/>
    <property type="match status" value="2"/>
</dbReference>
<dbReference type="InterPro" id="IPR011990">
    <property type="entry name" value="TPR-like_helical_dom_sf"/>
</dbReference>
<proteinExistence type="predicted"/>
<dbReference type="RefSeq" id="WP_063499624.1">
    <property type="nucleotide sequence ID" value="NZ_CP014579.1"/>
</dbReference>
<sequence length="327" mass="36048">MLLLTHRFNTRAQQHGDTTNRVIGRRIEGIVLHSAGEQAAAREQLEGMLNTYVPAVHRWNTLGFRIDHGIVARATLARVLWVQGETERALRLAETTAKAAEDYAHEMVTCYVLVEALVPIALLMDERDIAARALAKLRDISSRVGFSVWLSACSCYEEYLFSVMAGEHRQRLAQFRLAIDKLRETGFLAPLTFLLCRFAQAQADCGRFDEAMTAINEALRHCERTGERWYYAEICRVKGVIVQMTGGGGDAGTWFRAGLESGRRQGTGALELRAAGGLANGLAVEGRLTDALSLLLPVRTRFPELQGCCVATWEASVASCQPPPSAL</sequence>
<evidence type="ECO:0000313" key="1">
    <source>
        <dbReference type="EMBL" id="ANB76397.1"/>
    </source>
</evidence>
<dbReference type="EMBL" id="CP014579">
    <property type="protein sequence ID" value="ANB76397.1"/>
    <property type="molecule type" value="Genomic_DNA"/>
</dbReference>
<dbReference type="AlphaFoldDB" id="A0A161HQ56"/>
<organism evidence="1 2">
    <name type="scientific">Paraburkholderia phytofirmans OLGA172</name>
    <dbReference type="NCBI Taxonomy" id="1417228"/>
    <lineage>
        <taxon>Bacteria</taxon>
        <taxon>Pseudomonadati</taxon>
        <taxon>Pseudomonadota</taxon>
        <taxon>Betaproteobacteria</taxon>
        <taxon>Burkholderiales</taxon>
        <taxon>Burkholderiaceae</taxon>
        <taxon>Paraburkholderia</taxon>
    </lineage>
</organism>
<keyword evidence="2" id="KW-1185">Reference proteome</keyword>
<gene>
    <name evidence="1" type="ORF">AYM40_29635</name>
</gene>
<dbReference type="PANTHER" id="PTHR47691:SF3">
    <property type="entry name" value="HTH-TYPE TRANSCRIPTIONAL REGULATOR RV0890C-RELATED"/>
    <property type="match status" value="1"/>
</dbReference>
<name>A0A161HQ56_9BURK</name>
<dbReference type="PANTHER" id="PTHR47691">
    <property type="entry name" value="REGULATOR-RELATED"/>
    <property type="match status" value="1"/>
</dbReference>
<protein>
    <recommendedName>
        <fullName evidence="3">MalT-like TPR region domain-containing protein</fullName>
    </recommendedName>
</protein>
<evidence type="ECO:0000313" key="2">
    <source>
        <dbReference type="Proteomes" id="UP000076852"/>
    </source>
</evidence>
<accession>A0A161HQ56</accession>
<dbReference type="STRING" id="1804984.AYM40_29635"/>
<dbReference type="OrthoDB" id="9811542at2"/>
<dbReference type="KEGG" id="buz:AYM40_29635"/>
<dbReference type="Proteomes" id="UP000076852">
    <property type="component" value="Chromosome 2"/>
</dbReference>